<feature type="compositionally biased region" description="Low complexity" evidence="1">
    <location>
        <begin position="705"/>
        <end position="720"/>
    </location>
</feature>
<accession>A0A8S9IML9</accession>
<proteinExistence type="predicted"/>
<feature type="compositionally biased region" description="Basic and acidic residues" evidence="1">
    <location>
        <begin position="655"/>
        <end position="700"/>
    </location>
</feature>
<feature type="compositionally biased region" description="Polar residues" evidence="1">
    <location>
        <begin position="420"/>
        <end position="432"/>
    </location>
</feature>
<protein>
    <recommendedName>
        <fullName evidence="2">Retrotransposon gag domain-containing protein</fullName>
    </recommendedName>
</protein>
<dbReference type="PANTHER" id="PTHR33223:SF11">
    <property type="entry name" value="ELEMENT PROTEIN, PUTATIVE-RELATED"/>
    <property type="match status" value="1"/>
</dbReference>
<evidence type="ECO:0000256" key="1">
    <source>
        <dbReference type="SAM" id="MobiDB-lite"/>
    </source>
</evidence>
<dbReference type="EMBL" id="QGKY02001015">
    <property type="protein sequence ID" value="KAF2571410.1"/>
    <property type="molecule type" value="Genomic_DNA"/>
</dbReference>
<evidence type="ECO:0000313" key="3">
    <source>
        <dbReference type="EMBL" id="KAF2571410.1"/>
    </source>
</evidence>
<feature type="region of interest" description="Disordered" evidence="1">
    <location>
        <begin position="633"/>
        <end position="720"/>
    </location>
</feature>
<organism evidence="3">
    <name type="scientific">Brassica cretica</name>
    <name type="common">Mustard</name>
    <dbReference type="NCBI Taxonomy" id="69181"/>
    <lineage>
        <taxon>Eukaryota</taxon>
        <taxon>Viridiplantae</taxon>
        <taxon>Streptophyta</taxon>
        <taxon>Embryophyta</taxon>
        <taxon>Tracheophyta</taxon>
        <taxon>Spermatophyta</taxon>
        <taxon>Magnoliopsida</taxon>
        <taxon>eudicotyledons</taxon>
        <taxon>Gunneridae</taxon>
        <taxon>Pentapetalae</taxon>
        <taxon>rosids</taxon>
        <taxon>malvids</taxon>
        <taxon>Brassicales</taxon>
        <taxon>Brassicaceae</taxon>
        <taxon>Brassiceae</taxon>
        <taxon>Brassica</taxon>
    </lineage>
</organism>
<gene>
    <name evidence="3" type="ORF">F2Q70_00002500</name>
</gene>
<dbReference type="AlphaFoldDB" id="A0A8S9IML9"/>
<evidence type="ECO:0000259" key="2">
    <source>
        <dbReference type="Pfam" id="PF03732"/>
    </source>
</evidence>
<feature type="region of interest" description="Disordered" evidence="1">
    <location>
        <begin position="398"/>
        <end position="432"/>
    </location>
</feature>
<comment type="caution">
    <text evidence="3">The sequence shown here is derived from an EMBL/GenBank/DDBJ whole genome shotgun (WGS) entry which is preliminary data.</text>
</comment>
<sequence length="1086" mass="122016">MKRGFLGPSRKEPAGLCTIRKSKREVSIDTLQATSIDSIHHQSIDAIHPTSIDQRQAAVIDRANKSSKNTVHRGTIHRGNIHRGNVHHNTIHPSTVHHDTIHRDTIYLPLINTVHNVSVDTIHIPSIDTIHVSSINTVHPRDEEGRPCSHTGQLINAEGSVILDVIAVAETNTFNLISQWYDLGSEDPFNGLPHEDPKDLIKRLEVLASANKHDEISADHIICKIFPYCLSRDAFSCQWYDWGSEDPFYGLPHEDPKDLIKRLEELVSANKHDEISADHIICKIFPYCLSRDAFSWFSKLQPRSLTCWEVIKEAFIGNFFSEAVETRSKRLDKMIKDREKGIMISISQIIDFVYSEENGDIGTPITHVKQLDIQVHHADESKQKDELNIEKLVTHDTVKDDEYHVSGEQSKVEEADTKDPTSASIDSNNPESIDICTSETIDTNICHRSIPSTIPDATTVDTSSSSIDTLTITSIVTPTSSSIDSSTSEMINTDFCHRSIPLEIPERSSCPQDIANSTQESIDESSCDLTSDVDKVTLKDFLDQWYDWGSEDPFYGVPHEDPKDLIKRLEELASTNKHDEISADHIICKIFPYTISGDAFSWFSKLQPRSLTCWEDIKGAFLSKFFSEAEATRSKSEQNGDIGIPTTHVKQPDIQVHHADESKQKDELNREKLVNHDKVKDDEYHVSGEQSKVEEADTKEPTSASIDSSNSESIDSSNSESIDIHTLETIDTDIFHRSIPSTILDATTVYQHESGKLSTLEVADISDTSSSSIDTLTITSIVTPTSSSIVTPTSSSIDPSTSEMIDTDFCHRSIPLEIPERSSCPQDIANSTQESIDESSYDLTSDVDKVTLKDFLELEEWLRHKHDDQPASGKGMENSLKADDIDRHKLDEIDRHPPYDIDLQSPSNIDQHTPDGIARYPPDCIDRHPCLDELSGYMIEPELVGRKEHTSGASHLAVPENLRPPLCEEEAVGICKRVKRIHDPVKFVVPCEVFEAESPIPPDKSMELSSYGGVFDDNNILELKEHFTRADHVEVDERKNNQSMRLSADDRYQEMPRQMKLNIDRCTQVPSIDVETLDATCWTQQT</sequence>
<feature type="domain" description="Retrotransposon gag" evidence="2">
    <location>
        <begin position="589"/>
        <end position="636"/>
    </location>
</feature>
<feature type="compositionally biased region" description="Basic and acidic residues" evidence="1">
    <location>
        <begin position="398"/>
        <end position="419"/>
    </location>
</feature>
<dbReference type="PANTHER" id="PTHR33223">
    <property type="entry name" value="CCHC-TYPE DOMAIN-CONTAINING PROTEIN"/>
    <property type="match status" value="1"/>
</dbReference>
<dbReference type="InterPro" id="IPR005162">
    <property type="entry name" value="Retrotrans_gag_dom"/>
</dbReference>
<reference evidence="3" key="1">
    <citation type="submission" date="2019-12" db="EMBL/GenBank/DDBJ databases">
        <title>Genome sequencing and annotation of Brassica cretica.</title>
        <authorList>
            <person name="Studholme D.J."/>
            <person name="Sarris P.F."/>
        </authorList>
    </citation>
    <scope>NUCLEOTIDE SEQUENCE</scope>
    <source>
        <strain evidence="3">PFS-102/07</strain>
        <tissue evidence="3">Leaf</tissue>
    </source>
</reference>
<dbReference type="Pfam" id="PF03732">
    <property type="entry name" value="Retrotrans_gag"/>
    <property type="match status" value="1"/>
</dbReference>
<name>A0A8S9IML9_BRACR</name>